<feature type="compositionally biased region" description="Pro residues" evidence="1">
    <location>
        <begin position="1"/>
        <end position="10"/>
    </location>
</feature>
<feature type="region of interest" description="Disordered" evidence="1">
    <location>
        <begin position="369"/>
        <end position="393"/>
    </location>
</feature>
<sequence>MGPQWAPPPMYTDGGVPGGRPRMVGMRPQSMYDRPADPSFTMMPARMPPPQLRRSQMSLNTVGGYDAFPERSKQASRYSLHECMMETRVPQPIFTDPKTLKKMEKKHRKLMKKLSGKRIDPALGPFYPGTLLPPPPMATQVVPPPPQFHRAVSYDNIHRLKVSNIKLQFQMPIPSKSALARRVPEKTDNAKARNEESTPGKHLLRPWIPFAITPDLVLTYRVTKHPGYLVREPTTVREGIGPRAEDPRSTIEPQPYPIARLSQPPDAEHGESREAIYEPLVHLLAADTQGAKLGRIFLEPLLSVGPATWRPPVGDRLQLEKPAQLPMCYFGMEPPAIPSPNVNMRRNEATNNNSASDLRAKLAYFEREAKEAERERQQARTADQERWHTSMAF</sequence>
<feature type="region of interest" description="Disordered" evidence="1">
    <location>
        <begin position="178"/>
        <end position="198"/>
    </location>
</feature>
<proteinExistence type="predicted"/>
<evidence type="ECO:0000313" key="2">
    <source>
        <dbReference type="EMBL" id="CAJ0579460.1"/>
    </source>
</evidence>
<evidence type="ECO:0000256" key="1">
    <source>
        <dbReference type="SAM" id="MobiDB-lite"/>
    </source>
</evidence>
<organism evidence="2 3">
    <name type="scientific">Mesorhabditis spiculigera</name>
    <dbReference type="NCBI Taxonomy" id="96644"/>
    <lineage>
        <taxon>Eukaryota</taxon>
        <taxon>Metazoa</taxon>
        <taxon>Ecdysozoa</taxon>
        <taxon>Nematoda</taxon>
        <taxon>Chromadorea</taxon>
        <taxon>Rhabditida</taxon>
        <taxon>Rhabditina</taxon>
        <taxon>Rhabditomorpha</taxon>
        <taxon>Rhabditoidea</taxon>
        <taxon>Rhabditidae</taxon>
        <taxon>Mesorhabditinae</taxon>
        <taxon>Mesorhabditis</taxon>
    </lineage>
</organism>
<dbReference type="EMBL" id="CATQJA010002657">
    <property type="protein sequence ID" value="CAJ0579460.1"/>
    <property type="molecule type" value="Genomic_DNA"/>
</dbReference>
<keyword evidence="3" id="KW-1185">Reference proteome</keyword>
<feature type="non-terminal residue" evidence="2">
    <location>
        <position position="393"/>
    </location>
</feature>
<comment type="caution">
    <text evidence="2">The sequence shown here is derived from an EMBL/GenBank/DDBJ whole genome shotgun (WGS) entry which is preliminary data.</text>
</comment>
<evidence type="ECO:0000313" key="3">
    <source>
        <dbReference type="Proteomes" id="UP001177023"/>
    </source>
</evidence>
<protein>
    <submittedName>
        <fullName evidence="2">Uncharacterized protein</fullName>
    </submittedName>
</protein>
<feature type="compositionally biased region" description="Low complexity" evidence="1">
    <location>
        <begin position="19"/>
        <end position="28"/>
    </location>
</feature>
<gene>
    <name evidence="2" type="ORF">MSPICULIGERA_LOCUS17676</name>
</gene>
<dbReference type="AlphaFoldDB" id="A0AA36D3N1"/>
<feature type="region of interest" description="Disordered" evidence="1">
    <location>
        <begin position="1"/>
        <end position="52"/>
    </location>
</feature>
<reference evidence="2" key="1">
    <citation type="submission" date="2023-06" db="EMBL/GenBank/DDBJ databases">
        <authorList>
            <person name="Delattre M."/>
        </authorList>
    </citation>
    <scope>NUCLEOTIDE SEQUENCE</scope>
    <source>
        <strain evidence="2">AF72</strain>
    </source>
</reference>
<dbReference type="Proteomes" id="UP001177023">
    <property type="component" value="Unassembled WGS sequence"/>
</dbReference>
<name>A0AA36D3N1_9BILA</name>
<accession>A0AA36D3N1</accession>
<feature type="compositionally biased region" description="Basic and acidic residues" evidence="1">
    <location>
        <begin position="182"/>
        <end position="198"/>
    </location>
</feature>